<dbReference type="PANTHER" id="PTHR21015:SF22">
    <property type="entry name" value="GLYCOSYLTRANSFERASE"/>
    <property type="match status" value="1"/>
</dbReference>
<dbReference type="Gene3D" id="3.40.50.2000">
    <property type="entry name" value="Glycogen Phosphorylase B"/>
    <property type="match status" value="1"/>
</dbReference>
<accession>A0A4R3XZA8</accession>
<dbReference type="AlphaFoldDB" id="A0A4R3XZA8"/>
<protein>
    <submittedName>
        <fullName evidence="4">UDP-2,4-diacetamido-2,4, 6-trideoxy-beta-L-altropyranose hydrolase</fullName>
    </submittedName>
</protein>
<evidence type="ECO:0000256" key="1">
    <source>
        <dbReference type="PIRSR" id="PIRSR620023-1"/>
    </source>
</evidence>
<dbReference type="Pfam" id="PF13302">
    <property type="entry name" value="Acetyltransf_3"/>
    <property type="match status" value="1"/>
</dbReference>
<evidence type="ECO:0000256" key="2">
    <source>
        <dbReference type="PIRSR" id="PIRSR620023-2"/>
    </source>
</evidence>
<reference evidence="4 5" key="1">
    <citation type="submission" date="2019-03" db="EMBL/GenBank/DDBJ databases">
        <title>Genomic Encyclopedia of Type Strains, Phase IV (KMG-IV): sequencing the most valuable type-strain genomes for metagenomic binning, comparative biology and taxonomic classification.</title>
        <authorList>
            <person name="Goeker M."/>
        </authorList>
    </citation>
    <scope>NUCLEOTIDE SEQUENCE [LARGE SCALE GENOMIC DNA]</scope>
    <source>
        <strain evidence="4 5">DSM 100309</strain>
    </source>
</reference>
<dbReference type="InterPro" id="IPR007235">
    <property type="entry name" value="Glyco_trans_28_C"/>
</dbReference>
<dbReference type="GO" id="GO:0016747">
    <property type="term" value="F:acyltransferase activity, transferring groups other than amino-acyl groups"/>
    <property type="evidence" value="ECO:0007669"/>
    <property type="project" value="InterPro"/>
</dbReference>
<dbReference type="PANTHER" id="PTHR21015">
    <property type="entry name" value="UDP-N-ACETYLGLUCOSAMINE--N-ACETYLMURAMYL-(PENTAPEPTIDE) PYROPHOSPHORYL-UNDECAPRENOL N-ACETYLGLUCOSAMINE TRANSFERASE 1"/>
    <property type="match status" value="1"/>
</dbReference>
<dbReference type="Pfam" id="PF04101">
    <property type="entry name" value="Glyco_tran_28_C"/>
    <property type="match status" value="1"/>
</dbReference>
<feature type="binding site" evidence="2">
    <location>
        <position position="172"/>
    </location>
    <ligand>
        <name>substrate</name>
    </ligand>
</feature>
<dbReference type="GO" id="GO:0016787">
    <property type="term" value="F:hydrolase activity"/>
    <property type="evidence" value="ECO:0007669"/>
    <property type="project" value="UniProtKB-KW"/>
</dbReference>
<evidence type="ECO:0000313" key="5">
    <source>
        <dbReference type="Proteomes" id="UP000295367"/>
    </source>
</evidence>
<dbReference type="PROSITE" id="PS51186">
    <property type="entry name" value="GNAT"/>
    <property type="match status" value="1"/>
</dbReference>
<feature type="domain" description="N-acetyltransferase" evidence="3">
    <location>
        <begin position="364"/>
        <end position="516"/>
    </location>
</feature>
<dbReference type="SUPFAM" id="SSF55729">
    <property type="entry name" value="Acyl-CoA N-acyltransferases (Nat)"/>
    <property type="match status" value="1"/>
</dbReference>
<feature type="binding site" evidence="2">
    <location>
        <position position="275"/>
    </location>
    <ligand>
        <name>substrate</name>
    </ligand>
</feature>
<dbReference type="InterPro" id="IPR016181">
    <property type="entry name" value="Acyl_CoA_acyltransferase"/>
</dbReference>
<evidence type="ECO:0000259" key="3">
    <source>
        <dbReference type="PROSITE" id="PS51186"/>
    </source>
</evidence>
<dbReference type="Gene3D" id="3.40.630.30">
    <property type="match status" value="1"/>
</dbReference>
<keyword evidence="5" id="KW-1185">Reference proteome</keyword>
<gene>
    <name evidence="4" type="ORF">EDC63_11225</name>
</gene>
<sequence length="516" mass="57545">MKVVFRVDASARMGVGHLMRCLTLAEVLRERGAQISFVCREHTGNLIPLVRQKAMSVKALPTTEANATETGEDYASWLGVTQAVDAEQSIEALNGEKPDWLVVDHYGLDIEWEQRLRPHVGKLIVIDDLANRHHDCDVLLDQNFSAEGERRYSGLVPDACRLLAGPRYALLRPEYADYRRKHRFRDGQVKKVLVFFGGSDPQNMTGKTLEALSRTDLKDLEVDVVVGANNPHRKSIEQQAFHRPFTNLHEPRPHLADLMAKADLALGAGGATTWERMCLGLPAVVILIAENQRPGTEALAAVKLIQYVGQASDMTPESISKEVVGLISNPKRLIELSVQNQLMVDGLGAMRVREVMMPTDTVKLQLRAAYQEDMISYFNWANDPEVRKNAIHTDPVPWAAHTEWFTKKLSDPNSHLYVLDAAGLPVGQIRFDEEGKQARIDYSLDTLVRGRGWGAKLVSLGSDILQKIKPTELLAEVKTENQASRSVFLRLGFTLDGSNGGLLIFHRNPEKSNEVL</sequence>
<dbReference type="EMBL" id="SMCO01000012">
    <property type="protein sequence ID" value="TCV84261.1"/>
    <property type="molecule type" value="Genomic_DNA"/>
</dbReference>
<comment type="caution">
    <text evidence="4">The sequence shown here is derived from an EMBL/GenBank/DDBJ whole genome shotgun (WGS) entry which is preliminary data.</text>
</comment>
<evidence type="ECO:0000313" key="4">
    <source>
        <dbReference type="EMBL" id="TCV84261.1"/>
    </source>
</evidence>
<dbReference type="NCBIfam" id="TIGR03590">
    <property type="entry name" value="PseG"/>
    <property type="match status" value="1"/>
</dbReference>
<feature type="active site" description="Proton acceptor" evidence="1">
    <location>
        <position position="17"/>
    </location>
</feature>
<dbReference type="GO" id="GO:0016758">
    <property type="term" value="F:hexosyltransferase activity"/>
    <property type="evidence" value="ECO:0007669"/>
    <property type="project" value="InterPro"/>
</dbReference>
<dbReference type="Proteomes" id="UP000295367">
    <property type="component" value="Unassembled WGS sequence"/>
</dbReference>
<dbReference type="OrthoDB" id="9788924at2"/>
<proteinExistence type="predicted"/>
<dbReference type="InterPro" id="IPR000182">
    <property type="entry name" value="GNAT_dom"/>
</dbReference>
<dbReference type="RefSeq" id="WP_124945441.1">
    <property type="nucleotide sequence ID" value="NZ_BHVT01000015.1"/>
</dbReference>
<dbReference type="Gene3D" id="3.40.50.11190">
    <property type="match status" value="1"/>
</dbReference>
<keyword evidence="4" id="KW-0378">Hydrolase</keyword>
<name>A0A4R3XZA8_9PROT</name>
<dbReference type="SUPFAM" id="SSF53756">
    <property type="entry name" value="UDP-Glycosyltransferase/glycogen phosphorylase"/>
    <property type="match status" value="1"/>
</dbReference>
<organism evidence="4 5">
    <name type="scientific">Sulfurirhabdus autotrophica</name>
    <dbReference type="NCBI Taxonomy" id="1706046"/>
    <lineage>
        <taxon>Bacteria</taxon>
        <taxon>Pseudomonadati</taxon>
        <taxon>Pseudomonadota</taxon>
        <taxon>Betaproteobacteria</taxon>
        <taxon>Nitrosomonadales</taxon>
        <taxon>Sulfuricellaceae</taxon>
        <taxon>Sulfurirhabdus</taxon>
    </lineage>
</organism>
<dbReference type="InterPro" id="IPR020023">
    <property type="entry name" value="PseG"/>
</dbReference>